<organism evidence="2 3">
    <name type="scientific">Nelumbo nucifera</name>
    <name type="common">Sacred lotus</name>
    <dbReference type="NCBI Taxonomy" id="4432"/>
    <lineage>
        <taxon>Eukaryota</taxon>
        <taxon>Viridiplantae</taxon>
        <taxon>Streptophyta</taxon>
        <taxon>Embryophyta</taxon>
        <taxon>Tracheophyta</taxon>
        <taxon>Spermatophyta</taxon>
        <taxon>Magnoliopsida</taxon>
        <taxon>Proteales</taxon>
        <taxon>Nelumbonaceae</taxon>
        <taxon>Nelumbo</taxon>
    </lineage>
</organism>
<protein>
    <submittedName>
        <fullName evidence="2">Uncharacterized protein</fullName>
    </submittedName>
</protein>
<dbReference type="EMBL" id="DUZY01000006">
    <property type="protein sequence ID" value="DAD43435.1"/>
    <property type="molecule type" value="Genomic_DNA"/>
</dbReference>
<keyword evidence="3" id="KW-1185">Reference proteome</keyword>
<name>A0A822ZJ01_NELNU</name>
<feature type="region of interest" description="Disordered" evidence="1">
    <location>
        <begin position="12"/>
        <end position="31"/>
    </location>
</feature>
<evidence type="ECO:0000313" key="2">
    <source>
        <dbReference type="EMBL" id="DAD43435.1"/>
    </source>
</evidence>
<proteinExistence type="predicted"/>
<reference evidence="2 3" key="1">
    <citation type="journal article" date="2020" name="Mol. Biol. Evol.">
        <title>Distinct Expression and Methylation Patterns for Genes with Different Fates following a Single Whole-Genome Duplication in Flowering Plants.</title>
        <authorList>
            <person name="Shi T."/>
            <person name="Rahmani R.S."/>
            <person name="Gugger P.F."/>
            <person name="Wang M."/>
            <person name="Li H."/>
            <person name="Zhang Y."/>
            <person name="Li Z."/>
            <person name="Wang Q."/>
            <person name="Van de Peer Y."/>
            <person name="Marchal K."/>
            <person name="Chen J."/>
        </authorList>
    </citation>
    <scope>NUCLEOTIDE SEQUENCE [LARGE SCALE GENOMIC DNA]</scope>
    <source>
        <tissue evidence="2">Leaf</tissue>
    </source>
</reference>
<sequence>MGFWEGLKMQMEQQSWNNDTSRKDGVSATRNRGGGLACTPLLSLSITHSSLSLKLFLLPLRKPSSIHSLLLF</sequence>
<evidence type="ECO:0000313" key="3">
    <source>
        <dbReference type="Proteomes" id="UP000607653"/>
    </source>
</evidence>
<comment type="caution">
    <text evidence="2">The sequence shown here is derived from an EMBL/GenBank/DDBJ whole genome shotgun (WGS) entry which is preliminary data.</text>
</comment>
<gene>
    <name evidence="2" type="ORF">HUJ06_001665</name>
</gene>
<dbReference type="Proteomes" id="UP000607653">
    <property type="component" value="Unassembled WGS sequence"/>
</dbReference>
<dbReference type="AlphaFoldDB" id="A0A822ZJ01"/>
<accession>A0A822ZJ01</accession>
<evidence type="ECO:0000256" key="1">
    <source>
        <dbReference type="SAM" id="MobiDB-lite"/>
    </source>
</evidence>